<dbReference type="EMBL" id="SNRY01000370">
    <property type="protein sequence ID" value="KAA6341704.1"/>
    <property type="molecule type" value="Genomic_DNA"/>
</dbReference>
<sequence>MNNKNNGKFILLDQYGFSQVDEDIFLQLVNAPKTDFIFFISSSFIKRFKELAAIKHYFDTAKINFNESKPNECHRLIAQYFRNIIPKDKEYYLHHFTIKKGTNYWGLIFGTNHTLGMEKFLKVCWDKDKLSGESNCNIDNDYQKGTLFYTETDTVKKQKIESDIQHKILSKEITDNISGFKYVLKNGYLPELFTVVVKELESNNLISRTGELNYSSTNIHKVKQYNINLT</sequence>
<evidence type="ECO:0000313" key="1">
    <source>
        <dbReference type="EMBL" id="KAA6341704.1"/>
    </source>
</evidence>
<organism evidence="1">
    <name type="scientific">termite gut metagenome</name>
    <dbReference type="NCBI Taxonomy" id="433724"/>
    <lineage>
        <taxon>unclassified sequences</taxon>
        <taxon>metagenomes</taxon>
        <taxon>organismal metagenomes</taxon>
    </lineage>
</organism>
<protein>
    <recommendedName>
        <fullName evidence="2">Three-Cys-motif partner protein TcmP</fullName>
    </recommendedName>
</protein>
<evidence type="ECO:0008006" key="2">
    <source>
        <dbReference type="Google" id="ProtNLM"/>
    </source>
</evidence>
<name>A0A5J4S6M6_9ZZZZ</name>
<reference evidence="1" key="1">
    <citation type="submission" date="2019-03" db="EMBL/GenBank/DDBJ databases">
        <title>Single cell metagenomics reveals metabolic interactions within the superorganism composed of flagellate Streblomastix strix and complex community of Bacteroidetes bacteria on its surface.</title>
        <authorList>
            <person name="Treitli S.C."/>
            <person name="Kolisko M."/>
            <person name="Husnik F."/>
            <person name="Keeling P."/>
            <person name="Hampl V."/>
        </authorList>
    </citation>
    <scope>NUCLEOTIDE SEQUENCE</scope>
    <source>
        <strain evidence="1">STM</strain>
    </source>
</reference>
<gene>
    <name evidence="1" type="ORF">EZS27_010493</name>
</gene>
<accession>A0A5J4S6M6</accession>
<dbReference type="InterPro" id="IPR031009">
    <property type="entry name" value="Tcm_partner"/>
</dbReference>
<proteinExistence type="predicted"/>
<dbReference type="AlphaFoldDB" id="A0A5J4S6M6"/>
<comment type="caution">
    <text evidence="1">The sequence shown here is derived from an EMBL/GenBank/DDBJ whole genome shotgun (WGS) entry which is preliminary data.</text>
</comment>
<dbReference type="NCBIfam" id="TIGR04474">
    <property type="entry name" value="tcm_partner"/>
    <property type="match status" value="1"/>
</dbReference>